<dbReference type="PANTHER" id="PTHR30411:SF1">
    <property type="entry name" value="CYTOPLASMIC PROTEIN"/>
    <property type="match status" value="1"/>
</dbReference>
<evidence type="ECO:0000313" key="3">
    <source>
        <dbReference type="Proteomes" id="UP001378188"/>
    </source>
</evidence>
<dbReference type="PANTHER" id="PTHR30411">
    <property type="entry name" value="CYTOPLASMIC PROTEIN"/>
    <property type="match status" value="1"/>
</dbReference>
<protein>
    <submittedName>
        <fullName evidence="2">YbaK/EbsC family protein</fullName>
    </submittedName>
</protein>
<keyword evidence="3" id="KW-1185">Reference proteome</keyword>
<organism evidence="2 3">
    <name type="scientific">Microbaculum marinum</name>
    <dbReference type="NCBI Taxonomy" id="1764581"/>
    <lineage>
        <taxon>Bacteria</taxon>
        <taxon>Pseudomonadati</taxon>
        <taxon>Pseudomonadota</taxon>
        <taxon>Alphaproteobacteria</taxon>
        <taxon>Hyphomicrobiales</taxon>
        <taxon>Tepidamorphaceae</taxon>
        <taxon>Microbaculum</taxon>
    </lineage>
</organism>
<evidence type="ECO:0000259" key="1">
    <source>
        <dbReference type="Pfam" id="PF04073"/>
    </source>
</evidence>
<dbReference type="Proteomes" id="UP001378188">
    <property type="component" value="Unassembled WGS sequence"/>
</dbReference>
<dbReference type="AlphaFoldDB" id="A0AAW9RTI1"/>
<sequence>MTELPDSARRVADAAAAAGIAIDVVQMPDSTRTAEDAAAACGCAVAQIVKSLIFVGAETGRPYLLLVSGVNRVDETGIAGLLGEPLKRPDGKTVRELTGYAIGGIPPIGHPAPMPTVIDETLLTFDTVWAAAGTPRCVFASDPNALKDATGARAYAF</sequence>
<gene>
    <name evidence="2" type="ORF">V3328_12340</name>
</gene>
<dbReference type="CDD" id="cd04333">
    <property type="entry name" value="ProX_deacylase"/>
    <property type="match status" value="1"/>
</dbReference>
<dbReference type="Gene3D" id="3.90.960.10">
    <property type="entry name" value="YbaK/aminoacyl-tRNA synthetase-associated domain"/>
    <property type="match status" value="1"/>
</dbReference>
<feature type="domain" description="YbaK/aminoacyl-tRNA synthetase-associated" evidence="1">
    <location>
        <begin position="30"/>
        <end position="148"/>
    </location>
</feature>
<reference evidence="2 3" key="1">
    <citation type="submission" date="2024-02" db="EMBL/GenBank/DDBJ databases">
        <title>Genome analysis and characterization of Microbaculum marinisediminis sp. nov., isolated from marine sediment.</title>
        <authorList>
            <person name="Du Z.-J."/>
            <person name="Ye Y.-Q."/>
            <person name="Zhang Z.-R."/>
            <person name="Yuan S.-M."/>
            <person name="Zhang X.-Y."/>
        </authorList>
    </citation>
    <scope>NUCLEOTIDE SEQUENCE [LARGE SCALE GENOMIC DNA]</scope>
    <source>
        <strain evidence="2 3">SDUM1044001</strain>
    </source>
</reference>
<evidence type="ECO:0000313" key="2">
    <source>
        <dbReference type="EMBL" id="MEJ8572269.1"/>
    </source>
</evidence>
<dbReference type="GO" id="GO:0002161">
    <property type="term" value="F:aminoacyl-tRNA deacylase activity"/>
    <property type="evidence" value="ECO:0007669"/>
    <property type="project" value="InterPro"/>
</dbReference>
<dbReference type="Pfam" id="PF04073">
    <property type="entry name" value="tRNA_edit"/>
    <property type="match status" value="1"/>
</dbReference>
<proteinExistence type="predicted"/>
<dbReference type="RefSeq" id="WP_340329958.1">
    <property type="nucleotide sequence ID" value="NZ_JAZHOF010000004.1"/>
</dbReference>
<comment type="caution">
    <text evidence="2">The sequence shown here is derived from an EMBL/GenBank/DDBJ whole genome shotgun (WGS) entry which is preliminary data.</text>
</comment>
<dbReference type="InterPro" id="IPR036754">
    <property type="entry name" value="YbaK/aa-tRNA-synt-asso_dom_sf"/>
</dbReference>
<dbReference type="SUPFAM" id="SSF55826">
    <property type="entry name" value="YbaK/ProRS associated domain"/>
    <property type="match status" value="1"/>
</dbReference>
<dbReference type="InterPro" id="IPR007214">
    <property type="entry name" value="YbaK/aa-tRNA-synth-assoc-dom"/>
</dbReference>
<dbReference type="EMBL" id="JAZHOF010000004">
    <property type="protein sequence ID" value="MEJ8572269.1"/>
    <property type="molecule type" value="Genomic_DNA"/>
</dbReference>
<name>A0AAW9RTI1_9HYPH</name>
<accession>A0AAW9RTI1</accession>